<keyword evidence="4" id="KW-1185">Reference proteome</keyword>
<feature type="compositionally biased region" description="Polar residues" evidence="1">
    <location>
        <begin position="260"/>
        <end position="272"/>
    </location>
</feature>
<feature type="compositionally biased region" description="Polar residues" evidence="1">
    <location>
        <begin position="127"/>
        <end position="137"/>
    </location>
</feature>
<dbReference type="AlphaFoldDB" id="A0A9P0NX72"/>
<dbReference type="OrthoDB" id="8190343at2759"/>
<dbReference type="PROSITE" id="PS51029">
    <property type="entry name" value="MADF"/>
    <property type="match status" value="1"/>
</dbReference>
<evidence type="ECO:0000313" key="3">
    <source>
        <dbReference type="EMBL" id="CAH1962703.1"/>
    </source>
</evidence>
<evidence type="ECO:0000259" key="2">
    <source>
        <dbReference type="PROSITE" id="PS51029"/>
    </source>
</evidence>
<dbReference type="PANTHER" id="PTHR21505:SF12">
    <property type="entry name" value="MADF DOMAIN-CONTAINING PROTEIN-RELATED"/>
    <property type="match status" value="1"/>
</dbReference>
<dbReference type="Pfam" id="PF10545">
    <property type="entry name" value="MADF_DNA_bdg"/>
    <property type="match status" value="1"/>
</dbReference>
<proteinExistence type="predicted"/>
<dbReference type="EMBL" id="CAKOFQ010006703">
    <property type="protein sequence ID" value="CAH1962703.1"/>
    <property type="molecule type" value="Genomic_DNA"/>
</dbReference>
<reference evidence="3" key="1">
    <citation type="submission" date="2022-03" db="EMBL/GenBank/DDBJ databases">
        <authorList>
            <person name="Sayadi A."/>
        </authorList>
    </citation>
    <scope>NUCLEOTIDE SEQUENCE</scope>
</reference>
<dbReference type="Proteomes" id="UP001152888">
    <property type="component" value="Unassembled WGS sequence"/>
</dbReference>
<accession>A0A9P0NX72</accession>
<name>A0A9P0NX72_ACAOB</name>
<feature type="region of interest" description="Disordered" evidence="1">
    <location>
        <begin position="260"/>
        <end position="313"/>
    </location>
</feature>
<evidence type="ECO:0000313" key="4">
    <source>
        <dbReference type="Proteomes" id="UP001152888"/>
    </source>
</evidence>
<dbReference type="PANTHER" id="PTHR21505">
    <property type="entry name" value="MADF DOMAIN-CONTAINING PROTEIN-RELATED"/>
    <property type="match status" value="1"/>
</dbReference>
<comment type="caution">
    <text evidence="3">The sequence shown here is derived from an EMBL/GenBank/DDBJ whole genome shotgun (WGS) entry which is preliminary data.</text>
</comment>
<dbReference type="SMART" id="SM00595">
    <property type="entry name" value="MADF"/>
    <property type="match status" value="1"/>
</dbReference>
<feature type="compositionally biased region" description="Low complexity" evidence="1">
    <location>
        <begin position="273"/>
        <end position="288"/>
    </location>
</feature>
<feature type="domain" description="MADF" evidence="2">
    <location>
        <begin position="25"/>
        <end position="119"/>
    </location>
</feature>
<dbReference type="InterPro" id="IPR006578">
    <property type="entry name" value="MADF-dom"/>
</dbReference>
<evidence type="ECO:0000256" key="1">
    <source>
        <dbReference type="SAM" id="MobiDB-lite"/>
    </source>
</evidence>
<feature type="compositionally biased region" description="Basic and acidic residues" evidence="1">
    <location>
        <begin position="140"/>
        <end position="159"/>
    </location>
</feature>
<gene>
    <name evidence="3" type="ORF">ACAOBT_LOCUS4811</name>
</gene>
<organism evidence="3 4">
    <name type="scientific">Acanthoscelides obtectus</name>
    <name type="common">Bean weevil</name>
    <name type="synonym">Bruchus obtectus</name>
    <dbReference type="NCBI Taxonomy" id="200917"/>
    <lineage>
        <taxon>Eukaryota</taxon>
        <taxon>Metazoa</taxon>
        <taxon>Ecdysozoa</taxon>
        <taxon>Arthropoda</taxon>
        <taxon>Hexapoda</taxon>
        <taxon>Insecta</taxon>
        <taxon>Pterygota</taxon>
        <taxon>Neoptera</taxon>
        <taxon>Endopterygota</taxon>
        <taxon>Coleoptera</taxon>
        <taxon>Polyphaga</taxon>
        <taxon>Cucujiformia</taxon>
        <taxon>Chrysomeloidea</taxon>
        <taxon>Chrysomelidae</taxon>
        <taxon>Bruchinae</taxon>
        <taxon>Bruchini</taxon>
        <taxon>Acanthoscelides</taxon>
    </lineage>
</organism>
<protein>
    <recommendedName>
        <fullName evidence="2">MADF domain-containing protein</fullName>
    </recommendedName>
</protein>
<feature type="region of interest" description="Disordered" evidence="1">
    <location>
        <begin position="125"/>
        <end position="166"/>
    </location>
</feature>
<sequence>MCAAPKAFTQFEMGSERLSSENNITFMNLYREQENLWNCFDKNYKNREMRKASLEYIANEMSLVNTSEVTKKINNLRSTYNQERAKIEKSKKNGSGSEDVYKSSLKWFDIMDYIIMKTINLKEKETTSNVPNDTPSGSKILEDDVSRDIDDKTDNKSIDSSDSSLIKNKNPAQVKNKIKHNITQEMSGITAAINELSSIQTSSCSQQCDGYDVILKHVAIQLRELPLLDFIDAKDEIQQVLSRYRKKAIYAQNTSAFSSYNTSSPTSYISLTSPGSSVPSDSFSGPVPISARPAETVSREPVQTVVGQPPNAS</sequence>